<dbReference type="Proteomes" id="UP000439780">
    <property type="component" value="Unassembled WGS sequence"/>
</dbReference>
<keyword evidence="1" id="KW-0732">Signal</keyword>
<dbReference type="NCBIfam" id="NF035944">
    <property type="entry name" value="PEPxxWA-CTERM"/>
    <property type="match status" value="1"/>
</dbReference>
<comment type="caution">
    <text evidence="3">The sequence shown here is derived from an EMBL/GenBank/DDBJ whole genome shotgun (WGS) entry which is preliminary data.</text>
</comment>
<dbReference type="Pfam" id="PF07589">
    <property type="entry name" value="PEP-CTERM"/>
    <property type="match status" value="1"/>
</dbReference>
<gene>
    <name evidence="3" type="ORF">GRI58_02370</name>
</gene>
<dbReference type="EMBL" id="WTYA01000001">
    <property type="protein sequence ID" value="MXP27666.1"/>
    <property type="molecule type" value="Genomic_DNA"/>
</dbReference>
<sequence>MARHTYVAIAATAALASGGSAHASALLGSTVTGSITGSTDYVVTAQFPASATVGPGTEFTGGISDTPFSNSFDITANFTEDALIIAFSSPKAFANVSGTSPFTLNFGSASGYFGGIGAITQISCVPVYGCGRSKIAVTGDAKAINIDVSAIFAGDSFQIALSPPAVPEPATWALMIIGFGAIGAAMRKRHPAHATMALDPS</sequence>
<feature type="domain" description="Ice-binding protein C-terminal" evidence="2">
    <location>
        <begin position="165"/>
        <end position="189"/>
    </location>
</feature>
<evidence type="ECO:0000259" key="2">
    <source>
        <dbReference type="Pfam" id="PF07589"/>
    </source>
</evidence>
<dbReference type="NCBIfam" id="TIGR02595">
    <property type="entry name" value="PEP_CTERM"/>
    <property type="match status" value="1"/>
</dbReference>
<keyword evidence="4" id="KW-1185">Reference proteome</keyword>
<reference evidence="3 4" key="1">
    <citation type="submission" date="2019-12" db="EMBL/GenBank/DDBJ databases">
        <title>Genomic-based taxomic classification of the family Erythrobacteraceae.</title>
        <authorList>
            <person name="Xu L."/>
        </authorList>
    </citation>
    <scope>NUCLEOTIDE SEQUENCE [LARGE SCALE GENOMIC DNA]</scope>
    <source>
        <strain evidence="3 4">KEMB 9005-328</strain>
    </source>
</reference>
<feature type="signal peptide" evidence="1">
    <location>
        <begin position="1"/>
        <end position="23"/>
    </location>
</feature>
<feature type="chain" id="PRO_5032641176" evidence="1">
    <location>
        <begin position="24"/>
        <end position="201"/>
    </location>
</feature>
<dbReference type="AlphaFoldDB" id="A0A845AGI3"/>
<dbReference type="RefSeq" id="WP_160751935.1">
    <property type="nucleotide sequence ID" value="NZ_WTYA01000001.1"/>
</dbReference>
<evidence type="ECO:0000313" key="4">
    <source>
        <dbReference type="Proteomes" id="UP000439780"/>
    </source>
</evidence>
<proteinExistence type="predicted"/>
<accession>A0A845AGI3</accession>
<dbReference type="OrthoDB" id="121983at2"/>
<evidence type="ECO:0000313" key="3">
    <source>
        <dbReference type="EMBL" id="MXP27666.1"/>
    </source>
</evidence>
<dbReference type="InterPro" id="IPR013424">
    <property type="entry name" value="Ice-binding_C"/>
</dbReference>
<evidence type="ECO:0000256" key="1">
    <source>
        <dbReference type="SAM" id="SignalP"/>
    </source>
</evidence>
<name>A0A845AGI3_9SPHN</name>
<protein>
    <submittedName>
        <fullName evidence="3">PEPxxWA-CTERM sorting domain-containing protein</fullName>
    </submittedName>
</protein>
<organism evidence="3 4">
    <name type="scientific">Qipengyuania algicida</name>
    <dbReference type="NCBI Taxonomy" id="1836209"/>
    <lineage>
        <taxon>Bacteria</taxon>
        <taxon>Pseudomonadati</taxon>
        <taxon>Pseudomonadota</taxon>
        <taxon>Alphaproteobacteria</taxon>
        <taxon>Sphingomonadales</taxon>
        <taxon>Erythrobacteraceae</taxon>
        <taxon>Qipengyuania</taxon>
    </lineage>
</organism>